<evidence type="ECO:0000313" key="2">
    <source>
        <dbReference type="Proteomes" id="UP001203665"/>
    </source>
</evidence>
<keyword evidence="2" id="KW-1185">Reference proteome</keyword>
<organism evidence="1 2">
    <name type="scientific">Alkalicoccobacillus plakortidis</name>
    <dbReference type="NCBI Taxonomy" id="444060"/>
    <lineage>
        <taxon>Bacteria</taxon>
        <taxon>Bacillati</taxon>
        <taxon>Bacillota</taxon>
        <taxon>Bacilli</taxon>
        <taxon>Bacillales</taxon>
        <taxon>Bacillaceae</taxon>
        <taxon>Alkalicoccobacillus</taxon>
    </lineage>
</organism>
<sequence length="169" mass="19868">MFFEYTAPAIARSDKSFIIEHDNREIGQLERYFTKQTSKPEYDVNIVAKEFTSSDEFKIEQTEIKLFGRTKWEIYKNEKIIGEAEFPKGFFKSHQIVMRIDDHPIIIMKINSNGTATLMNEDEEEIGSSRRTSTINRSYEGEIDDDYVDMPLILFYSLVHTFWCASHIE</sequence>
<dbReference type="RefSeq" id="WP_251610006.1">
    <property type="nucleotide sequence ID" value="NZ_JAMQJY010000002.1"/>
</dbReference>
<reference evidence="1" key="1">
    <citation type="submission" date="2022-06" db="EMBL/GenBank/DDBJ databases">
        <title>Alkalicoccobacillus porphyridii sp. nov., isolated from a marine red alga, Porphyridium purpureum and reclassification of Shouchella plakortidis and Shouchella gibsonii as Alkalicoccobacillus plakortidis comb. nov. and Alkalicoccobacillus gibsonii comb. nov.</title>
        <authorList>
            <person name="Kim K.H."/>
            <person name="Lee J.K."/>
            <person name="Han D.M."/>
            <person name="Baek J.H."/>
            <person name="Jeon C.O."/>
        </authorList>
    </citation>
    <scope>NUCLEOTIDE SEQUENCE</scope>
    <source>
        <strain evidence="1">DSM 19153</strain>
    </source>
</reference>
<gene>
    <name evidence="1" type="ORF">NDM98_16370</name>
</gene>
<dbReference type="EMBL" id="JAMQJY010000002">
    <property type="protein sequence ID" value="MCM2676864.1"/>
    <property type="molecule type" value="Genomic_DNA"/>
</dbReference>
<evidence type="ECO:0000313" key="1">
    <source>
        <dbReference type="EMBL" id="MCM2676864.1"/>
    </source>
</evidence>
<protein>
    <submittedName>
        <fullName evidence="1">Uncharacterized protein</fullName>
    </submittedName>
</protein>
<proteinExistence type="predicted"/>
<accession>A0ABT0XLS3</accession>
<dbReference type="Proteomes" id="UP001203665">
    <property type="component" value="Unassembled WGS sequence"/>
</dbReference>
<name>A0ABT0XLS3_9BACI</name>
<comment type="caution">
    <text evidence="1">The sequence shown here is derived from an EMBL/GenBank/DDBJ whole genome shotgun (WGS) entry which is preliminary data.</text>
</comment>